<feature type="compositionally biased region" description="Basic and acidic residues" evidence="4">
    <location>
        <begin position="831"/>
        <end position="842"/>
    </location>
</feature>
<dbReference type="PROSITE" id="PS50294">
    <property type="entry name" value="WD_REPEATS_REGION"/>
    <property type="match status" value="2"/>
</dbReference>
<evidence type="ECO:0000256" key="2">
    <source>
        <dbReference type="ARBA" id="ARBA00022737"/>
    </source>
</evidence>
<dbReference type="Proteomes" id="UP001626550">
    <property type="component" value="Unassembled WGS sequence"/>
</dbReference>
<evidence type="ECO:0000313" key="5">
    <source>
        <dbReference type="EMBL" id="KAL3321168.1"/>
    </source>
</evidence>
<proteinExistence type="predicted"/>
<accession>A0ABD2QNS0</accession>
<dbReference type="SMART" id="SM00320">
    <property type="entry name" value="WD40"/>
    <property type="match status" value="11"/>
</dbReference>
<feature type="region of interest" description="Disordered" evidence="4">
    <location>
        <begin position="823"/>
        <end position="842"/>
    </location>
</feature>
<name>A0ABD2QNS0_9PLAT</name>
<feature type="repeat" description="WD" evidence="3">
    <location>
        <begin position="435"/>
        <end position="470"/>
    </location>
</feature>
<dbReference type="PROSITE" id="PS00678">
    <property type="entry name" value="WD_REPEATS_1"/>
    <property type="match status" value="1"/>
</dbReference>
<evidence type="ECO:0000256" key="1">
    <source>
        <dbReference type="ARBA" id="ARBA00022574"/>
    </source>
</evidence>
<dbReference type="AlphaFoldDB" id="A0ABD2QNS0"/>
<dbReference type="InterPro" id="IPR027145">
    <property type="entry name" value="PWP2"/>
</dbReference>
<dbReference type="SUPFAM" id="SSF50978">
    <property type="entry name" value="WD40 repeat-like"/>
    <property type="match status" value="2"/>
</dbReference>
<keyword evidence="1 3" id="KW-0853">WD repeat</keyword>
<gene>
    <name evidence="5" type="primary">PWP2</name>
    <name evidence="5" type="ORF">Ciccas_000163</name>
</gene>
<dbReference type="SUPFAM" id="SSF101908">
    <property type="entry name" value="Putative isomerase YbhE"/>
    <property type="match status" value="1"/>
</dbReference>
<dbReference type="Pfam" id="PF00400">
    <property type="entry name" value="WD40"/>
    <property type="match status" value="4"/>
</dbReference>
<dbReference type="InterPro" id="IPR019775">
    <property type="entry name" value="WD40_repeat_CS"/>
</dbReference>
<dbReference type="PROSITE" id="PS50082">
    <property type="entry name" value="WD_REPEATS_2"/>
    <property type="match status" value="2"/>
</dbReference>
<dbReference type="EMBL" id="JBJKFK010000008">
    <property type="protein sequence ID" value="KAL3321168.1"/>
    <property type="molecule type" value="Genomic_DNA"/>
</dbReference>
<keyword evidence="6" id="KW-1185">Reference proteome</keyword>
<evidence type="ECO:0000256" key="4">
    <source>
        <dbReference type="SAM" id="MobiDB-lite"/>
    </source>
</evidence>
<protein>
    <submittedName>
        <fullName evidence="5">U3 snoRNP protein</fullName>
    </submittedName>
</protein>
<dbReference type="InterPro" id="IPR015943">
    <property type="entry name" value="WD40/YVTN_repeat-like_dom_sf"/>
</dbReference>
<feature type="repeat" description="WD" evidence="3">
    <location>
        <begin position="305"/>
        <end position="346"/>
    </location>
</feature>
<evidence type="ECO:0000256" key="3">
    <source>
        <dbReference type="PROSITE-ProRule" id="PRU00221"/>
    </source>
</evidence>
<organism evidence="5 6">
    <name type="scientific">Cichlidogyrus casuarinus</name>
    <dbReference type="NCBI Taxonomy" id="1844966"/>
    <lineage>
        <taxon>Eukaryota</taxon>
        <taxon>Metazoa</taxon>
        <taxon>Spiralia</taxon>
        <taxon>Lophotrochozoa</taxon>
        <taxon>Platyhelminthes</taxon>
        <taxon>Monogenea</taxon>
        <taxon>Monopisthocotylea</taxon>
        <taxon>Dactylogyridea</taxon>
        <taxon>Ancyrocephalidae</taxon>
        <taxon>Cichlidogyrus</taxon>
    </lineage>
</organism>
<dbReference type="PANTHER" id="PTHR19858:SF0">
    <property type="entry name" value="PERIODIC TRYPTOPHAN PROTEIN 2 HOMOLOG"/>
    <property type="match status" value="1"/>
</dbReference>
<dbReference type="PANTHER" id="PTHR19858">
    <property type="entry name" value="WD40 REPEAT PROTEIN"/>
    <property type="match status" value="1"/>
</dbReference>
<dbReference type="InterPro" id="IPR001680">
    <property type="entry name" value="WD40_rpt"/>
</dbReference>
<sequence length="900" mass="99721">MLISPVGNQLTAFDLQRDESWIIHMNSDFDLRHNAVSPCGNILVSINEFGQTKVISLVTGVPLSVHNFRHALNYVCFSPNGQFFAIANGNYVQVFRAPKLKRQFSAFELYHVYIGASADVTKIDWTSDGEAFIASSKDCSAKIYSLKRCDRLKIFTLTGHNSAVMGAYFFENSLDNFCISEDGKVSLFRANAYLPDLHNVGDKVDFRFQQKWHYTLSDSEQKIGSKVSASDFSKPLNILVTGFEDGLVLVHMMPHFQVLSECQLMVNLVNCISLSKSGELVGMASEELGQLAVWEWRTESALLKIESHANDMSVLSYSPDGLHLATGGADFRVKIWRVTGGKCLVSFAEHQAPVTGLCFPASKAKVFVSCSLDGTVRAFDLHRYRNFRTLTVPSRQVQLCCLATDREGDLVCAAAQDSFEAFLWSLQTGHLLVLLSGHTSQISSMQFNLAGQAIEIATASWDGTVRLWEVGACYSVAAAGEGDSLPLAQVKEVLPCDSDVLALCYRSDGRQLAVCVLTRQILFFNVATGDQTGAIDARHDLGAISREADDLVTSNKLSQLKKILSICYSIDGEHLIAGGESKYVCLYSVKHETLIKRFQITCNLSLAGVQEIHDRRLFLADLAKGKHGTDIYDSEDSRATLALPGVKSGDKFGRRWYRPEVKVSCIDFAPTGDAFACATTEGVLVFSSSTAQTHGMLRATSFFDAISGGGLGVQDTPTTARLNMQKGNYSHALDIALRLRIFDLIQEVIESVPFEQIDYLARNISLPHVAHCMLDFLAIQLSSRHVTLYSKWSECILRWHAASLRQGLAISFLNAAEKRPWQSDEQVEGAGEEKRQKEEAFRERMRAPGRLVQRSEWAQCQASLVRLEAALQQTKTRVLEPVERTDATMHFLRKAAQLSK</sequence>
<comment type="caution">
    <text evidence="5">The sequence shown here is derived from an EMBL/GenBank/DDBJ whole genome shotgun (WGS) entry which is preliminary data.</text>
</comment>
<dbReference type="InterPro" id="IPR036322">
    <property type="entry name" value="WD40_repeat_dom_sf"/>
</dbReference>
<dbReference type="Gene3D" id="2.130.10.10">
    <property type="entry name" value="YVTN repeat-like/Quinoprotein amine dehydrogenase"/>
    <property type="match status" value="3"/>
</dbReference>
<keyword evidence="2" id="KW-0677">Repeat</keyword>
<evidence type="ECO:0000313" key="6">
    <source>
        <dbReference type="Proteomes" id="UP001626550"/>
    </source>
</evidence>
<reference evidence="5 6" key="1">
    <citation type="submission" date="2024-11" db="EMBL/GenBank/DDBJ databases">
        <title>Adaptive evolution of stress response genes in parasites aligns with host niche diversity.</title>
        <authorList>
            <person name="Hahn C."/>
            <person name="Resl P."/>
        </authorList>
    </citation>
    <scope>NUCLEOTIDE SEQUENCE [LARGE SCALE GENOMIC DNA]</scope>
    <source>
        <strain evidence="5">EGGRZ-B1_66</strain>
        <tissue evidence="5">Body</tissue>
    </source>
</reference>